<dbReference type="AlphaFoldDB" id="A0A4S8IJ77"/>
<accession>A0A4S8IJ77</accession>
<evidence type="ECO:0000313" key="1">
    <source>
        <dbReference type="EMBL" id="THU48447.1"/>
    </source>
</evidence>
<dbReference type="Proteomes" id="UP000317650">
    <property type="component" value="Chromosome 9"/>
</dbReference>
<evidence type="ECO:0000313" key="2">
    <source>
        <dbReference type="Proteomes" id="UP000317650"/>
    </source>
</evidence>
<gene>
    <name evidence="1" type="ORF">C4D60_Mb09t26360</name>
</gene>
<comment type="caution">
    <text evidence="1">The sequence shown here is derived from an EMBL/GenBank/DDBJ whole genome shotgun (WGS) entry which is preliminary data.</text>
</comment>
<keyword evidence="2" id="KW-1185">Reference proteome</keyword>
<reference evidence="1 2" key="1">
    <citation type="journal article" date="2019" name="Nat. Plants">
        <title>Genome sequencing of Musa balbisiana reveals subgenome evolution and function divergence in polyploid bananas.</title>
        <authorList>
            <person name="Yao X."/>
        </authorList>
    </citation>
    <scope>NUCLEOTIDE SEQUENCE [LARGE SCALE GENOMIC DNA]</scope>
    <source>
        <strain evidence="2">cv. DH-PKW</strain>
        <tissue evidence="1">Leaves</tissue>
    </source>
</reference>
<protein>
    <submittedName>
        <fullName evidence="1">Uncharacterized protein</fullName>
    </submittedName>
</protein>
<name>A0A4S8IJ77_MUSBA</name>
<organism evidence="1 2">
    <name type="scientific">Musa balbisiana</name>
    <name type="common">Banana</name>
    <dbReference type="NCBI Taxonomy" id="52838"/>
    <lineage>
        <taxon>Eukaryota</taxon>
        <taxon>Viridiplantae</taxon>
        <taxon>Streptophyta</taxon>
        <taxon>Embryophyta</taxon>
        <taxon>Tracheophyta</taxon>
        <taxon>Spermatophyta</taxon>
        <taxon>Magnoliopsida</taxon>
        <taxon>Liliopsida</taxon>
        <taxon>Zingiberales</taxon>
        <taxon>Musaceae</taxon>
        <taxon>Musa</taxon>
    </lineage>
</organism>
<sequence length="112" mass="12453">MAVVRSLRGAITTRPYSFALVSTGTSAISEVGIDGCNELEDAYPRGFDLLLVNVLDLNEPEEEIFHTPEQVESRDCRLAGRQSGCDITPHRAYRQVDSRGPRYKNLKGLVEN</sequence>
<proteinExistence type="predicted"/>
<dbReference type="EMBL" id="PYDT01000010">
    <property type="protein sequence ID" value="THU48447.1"/>
    <property type="molecule type" value="Genomic_DNA"/>
</dbReference>